<dbReference type="AlphaFoldDB" id="A0A2N5ZJB6"/>
<evidence type="ECO:0008006" key="3">
    <source>
        <dbReference type="Google" id="ProtNLM"/>
    </source>
</evidence>
<evidence type="ECO:0000313" key="1">
    <source>
        <dbReference type="EMBL" id="PLX18723.1"/>
    </source>
</evidence>
<dbReference type="Pfam" id="PF05130">
    <property type="entry name" value="FlgN"/>
    <property type="match status" value="1"/>
</dbReference>
<protein>
    <recommendedName>
        <fullName evidence="3">Flagellar protein FlgN</fullName>
    </recommendedName>
</protein>
<proteinExistence type="predicted"/>
<sequence>MREEIKNAGNILNDLISSLEELVETALKKKEIILTDAADSQKLVNIITKERNLTRDFKKVELSLAATFKEIGTIFDVEGMNLSGLINRLVDFPEEKNIFIEKKEKIDSLLDSFVELNNINTSLLNTNANYYRYLFKKLNKSNTYRRENKKQKINLVSTTA</sequence>
<dbReference type="GO" id="GO:0044780">
    <property type="term" value="P:bacterial-type flagellum assembly"/>
    <property type="evidence" value="ECO:0007669"/>
    <property type="project" value="InterPro"/>
</dbReference>
<dbReference type="InterPro" id="IPR007809">
    <property type="entry name" value="FlgN-like"/>
</dbReference>
<comment type="caution">
    <text evidence="1">The sequence shown here is derived from an EMBL/GenBank/DDBJ whole genome shotgun (WGS) entry which is preliminary data.</text>
</comment>
<gene>
    <name evidence="1" type="ORF">C0601_03885</name>
</gene>
<organism evidence="1 2">
    <name type="scientific">Muiribacterium halophilum</name>
    <dbReference type="NCBI Taxonomy" id="2053465"/>
    <lineage>
        <taxon>Bacteria</taxon>
        <taxon>Candidatus Muiribacteriota</taxon>
        <taxon>Candidatus Muiribacteriia</taxon>
        <taxon>Candidatus Muiribacteriales</taxon>
        <taxon>Candidatus Muiribacteriaceae</taxon>
        <taxon>Candidatus Muiribacterium</taxon>
    </lineage>
</organism>
<dbReference type="Gene3D" id="1.20.58.300">
    <property type="entry name" value="FlgN-like"/>
    <property type="match status" value="1"/>
</dbReference>
<reference evidence="1 2" key="1">
    <citation type="submission" date="2017-11" db="EMBL/GenBank/DDBJ databases">
        <title>Genome-resolved metagenomics identifies genetic mobility, metabolic interactions, and unexpected diversity in perchlorate-reducing communities.</title>
        <authorList>
            <person name="Barnum T.P."/>
            <person name="Figueroa I.A."/>
            <person name="Carlstrom C.I."/>
            <person name="Lucas L.N."/>
            <person name="Engelbrektson A.L."/>
            <person name="Coates J.D."/>
        </authorList>
    </citation>
    <scope>NUCLEOTIDE SEQUENCE [LARGE SCALE GENOMIC DNA]</scope>
    <source>
        <strain evidence="1">BM706</strain>
    </source>
</reference>
<name>A0A2N5ZJB6_MUIH1</name>
<evidence type="ECO:0000313" key="2">
    <source>
        <dbReference type="Proteomes" id="UP000234857"/>
    </source>
</evidence>
<dbReference type="Proteomes" id="UP000234857">
    <property type="component" value="Unassembled WGS sequence"/>
</dbReference>
<accession>A0A2N5ZJB6</accession>
<dbReference type="EMBL" id="PKTG01000053">
    <property type="protein sequence ID" value="PLX18723.1"/>
    <property type="molecule type" value="Genomic_DNA"/>
</dbReference>